<feature type="region of interest" description="Disordered" evidence="1">
    <location>
        <begin position="1"/>
        <end position="402"/>
    </location>
</feature>
<feature type="compositionally biased region" description="Basic residues" evidence="1">
    <location>
        <begin position="115"/>
        <end position="130"/>
    </location>
</feature>
<evidence type="ECO:0000256" key="1">
    <source>
        <dbReference type="SAM" id="MobiDB-lite"/>
    </source>
</evidence>
<feature type="compositionally biased region" description="Basic residues" evidence="1">
    <location>
        <begin position="241"/>
        <end position="251"/>
    </location>
</feature>
<feature type="non-terminal residue" evidence="2">
    <location>
        <position position="1"/>
    </location>
</feature>
<feature type="non-terminal residue" evidence="2">
    <location>
        <position position="402"/>
    </location>
</feature>
<feature type="compositionally biased region" description="Basic residues" evidence="1">
    <location>
        <begin position="177"/>
        <end position="198"/>
    </location>
</feature>
<feature type="compositionally biased region" description="Low complexity" evidence="1">
    <location>
        <begin position="393"/>
        <end position="402"/>
    </location>
</feature>
<dbReference type="EMBL" id="CADCVR010000059">
    <property type="protein sequence ID" value="CAA9499188.1"/>
    <property type="molecule type" value="Genomic_DNA"/>
</dbReference>
<feature type="compositionally biased region" description="Basic and acidic residues" evidence="1">
    <location>
        <begin position="291"/>
        <end position="307"/>
    </location>
</feature>
<protein>
    <submittedName>
        <fullName evidence="2">Iron-sulfur cluster assembly protein SufD</fullName>
    </submittedName>
</protein>
<sequence length="402" mass="44420">DRHVDPRRAEAGCRRADCDRSSARVQGQGRLGVHPARKARPRRAGSGPLGDRRRGGPPPRPGGRRRDLRRERGRRGPPRAPPGRRDRAAPRARRRASRHRRRGGVRAGGAQRRPLDRRRVRLRAAQRRPRRADPDHQRPRADGHRALHAHARRPRRGCGGRGLGSDPVGGRGDRGPRERRRGARRGPQRAAALRRRAGGQRADLGLRHPARGRGARRPPRLGDARLRRQGRQGLPRDQARRSRRPRGRHGRLRDPGPSARRLRHAAGARGGQHDERPRVPRNSPRPLDGGLARDDPGRPGRPADRRVPGVPQPAALQEGARGRDPRPGDPRRRRALHPRRGDRPDRPGAAVLFEVPRPAGGGRAPAGRRGFPRCAARALRRGPGPGGGRRRAGPSSGRGARL</sequence>
<feature type="compositionally biased region" description="Basic and acidic residues" evidence="1">
    <location>
        <begin position="320"/>
        <end position="330"/>
    </location>
</feature>
<feature type="compositionally biased region" description="Basic residues" evidence="1">
    <location>
        <begin position="146"/>
        <end position="158"/>
    </location>
</feature>
<feature type="compositionally biased region" description="Gly residues" evidence="1">
    <location>
        <begin position="159"/>
        <end position="170"/>
    </location>
</feature>
<feature type="compositionally biased region" description="Basic residues" evidence="1">
    <location>
        <begin position="90"/>
        <end position="104"/>
    </location>
</feature>
<accession>A0A6J4SHL6</accession>
<feature type="compositionally biased region" description="Basic residues" evidence="1">
    <location>
        <begin position="208"/>
        <end position="219"/>
    </location>
</feature>
<gene>
    <name evidence="2" type="ORF">AVDCRST_MAG53-1834</name>
</gene>
<dbReference type="AlphaFoldDB" id="A0A6J4SHL6"/>
<reference evidence="2" key="1">
    <citation type="submission" date="2020-02" db="EMBL/GenBank/DDBJ databases">
        <authorList>
            <person name="Meier V. D."/>
        </authorList>
    </citation>
    <scope>NUCLEOTIDE SEQUENCE</scope>
    <source>
        <strain evidence="2">AVDCRST_MAG53</strain>
    </source>
</reference>
<organism evidence="2">
    <name type="scientific">uncultured Solirubrobacteraceae bacterium</name>
    <dbReference type="NCBI Taxonomy" id="1162706"/>
    <lineage>
        <taxon>Bacteria</taxon>
        <taxon>Bacillati</taxon>
        <taxon>Actinomycetota</taxon>
        <taxon>Thermoleophilia</taxon>
        <taxon>Solirubrobacterales</taxon>
        <taxon>Solirubrobacteraceae</taxon>
        <taxon>environmental samples</taxon>
    </lineage>
</organism>
<name>A0A6J4SHL6_9ACTN</name>
<evidence type="ECO:0000313" key="2">
    <source>
        <dbReference type="EMBL" id="CAA9499188.1"/>
    </source>
</evidence>
<feature type="compositionally biased region" description="Basic and acidic residues" evidence="1">
    <location>
        <begin position="1"/>
        <end position="22"/>
    </location>
</feature>
<feature type="compositionally biased region" description="Basic and acidic residues" evidence="1">
    <location>
        <begin position="131"/>
        <end position="145"/>
    </location>
</feature>
<feature type="compositionally biased region" description="Low complexity" evidence="1">
    <location>
        <begin position="365"/>
        <end position="377"/>
    </location>
</feature>
<proteinExistence type="predicted"/>